<reference evidence="3" key="1">
    <citation type="submission" date="2024-05" db="EMBL/GenBank/DDBJ databases">
        <title>30 novel species of actinomycetes from the DSMZ collection.</title>
        <authorList>
            <person name="Nouioui I."/>
        </authorList>
    </citation>
    <scope>NUCLEOTIDE SEQUENCE</scope>
    <source>
        <strain evidence="3">DSM 41529</strain>
    </source>
</reference>
<name>A0ABU2XS84_9ACTN</name>
<evidence type="ECO:0000256" key="1">
    <source>
        <dbReference type="SAM" id="MobiDB-lite"/>
    </source>
</evidence>
<dbReference type="EMBL" id="JAVRFD010000029">
    <property type="protein sequence ID" value="MDT0548783.1"/>
    <property type="molecule type" value="Genomic_DNA"/>
</dbReference>
<evidence type="ECO:0000256" key="2">
    <source>
        <dbReference type="SAM" id="SignalP"/>
    </source>
</evidence>
<organism evidence="3 4">
    <name type="scientific">Streptomyces lonegramiae</name>
    <dbReference type="NCBI Taxonomy" id="3075524"/>
    <lineage>
        <taxon>Bacteria</taxon>
        <taxon>Bacillati</taxon>
        <taxon>Actinomycetota</taxon>
        <taxon>Actinomycetes</taxon>
        <taxon>Kitasatosporales</taxon>
        <taxon>Streptomycetaceae</taxon>
        <taxon>Streptomyces</taxon>
    </lineage>
</organism>
<dbReference type="RefSeq" id="WP_311729355.1">
    <property type="nucleotide sequence ID" value="NZ_JAVRFD010000029.1"/>
</dbReference>
<feature type="compositionally biased region" description="Low complexity" evidence="1">
    <location>
        <begin position="37"/>
        <end position="51"/>
    </location>
</feature>
<keyword evidence="2" id="KW-0732">Signal</keyword>
<gene>
    <name evidence="3" type="ORF">RND15_39855</name>
</gene>
<dbReference type="Gene3D" id="2.50.20.20">
    <property type="match status" value="1"/>
</dbReference>
<dbReference type="SUPFAM" id="SSF89392">
    <property type="entry name" value="Prokaryotic lipoproteins and lipoprotein localization factors"/>
    <property type="match status" value="1"/>
</dbReference>
<feature type="signal peptide" evidence="2">
    <location>
        <begin position="1"/>
        <end position="22"/>
    </location>
</feature>
<feature type="region of interest" description="Disordered" evidence="1">
    <location>
        <begin position="26"/>
        <end position="59"/>
    </location>
</feature>
<dbReference type="InterPro" id="IPR029046">
    <property type="entry name" value="LolA/LolB/LppX"/>
</dbReference>
<evidence type="ECO:0000313" key="3">
    <source>
        <dbReference type="EMBL" id="MDT0548783.1"/>
    </source>
</evidence>
<feature type="chain" id="PRO_5045882428" description="Lipoprotein" evidence="2">
    <location>
        <begin position="23"/>
        <end position="259"/>
    </location>
</feature>
<proteinExistence type="predicted"/>
<evidence type="ECO:0008006" key="5">
    <source>
        <dbReference type="Google" id="ProtNLM"/>
    </source>
</evidence>
<dbReference type="Proteomes" id="UP001180754">
    <property type="component" value="Unassembled WGS sequence"/>
</dbReference>
<keyword evidence="4" id="KW-1185">Reference proteome</keyword>
<comment type="caution">
    <text evidence="3">The sequence shown here is derived from an EMBL/GenBank/DDBJ whole genome shotgun (WGS) entry which is preliminary data.</text>
</comment>
<protein>
    <recommendedName>
        <fullName evidence="5">Lipoprotein</fullName>
    </recommendedName>
</protein>
<accession>A0ABU2XS84</accession>
<dbReference type="PROSITE" id="PS51257">
    <property type="entry name" value="PROKAR_LIPOPROTEIN"/>
    <property type="match status" value="1"/>
</dbReference>
<evidence type="ECO:0000313" key="4">
    <source>
        <dbReference type="Proteomes" id="UP001180754"/>
    </source>
</evidence>
<sequence>MRSTTTLAALCAVTALALTACGSDGDKGGEAGKSGQSVSASSKATAPTKAPGSELEKLTGPQIANKAMKAMKSATSLTTDLDGIVDGGSMKYHMSSDSKGECAGKVSMGADGGVELIKTGGLVYMKFDRAFWKSQGGEDGAAAAEAIGERWTKSKASGADAKDFTAFCDSDAMLAGFEAGPNLARKGETTTVDGKPAITLTETDGDETYTTYVATEGKPYILKMVIKGGKEPGTVTFGDFDKPVDAKAPTGDIVDLDAL</sequence>